<comment type="caution">
    <text evidence="3">The sequence shown here is derived from an EMBL/GenBank/DDBJ whole genome shotgun (WGS) entry which is preliminary data.</text>
</comment>
<sequence length="232" mass="24170">MRTHRRLTTAAVAGALAALALAGCRSAPSAAAYVGDSRLTEAQVTDMVDSTGGRITREGVVLSFVLANACKQFAADAGFSPNTQQGAQALSTEGLDQSTEIGRLRLEMHSCIYGAPDAGVKVTDEDLRWFYDDAIKYGAIQPNVTFEQVKPELSGSQEVVQTLALRRMWADATANQDISVSPRYRALSISVGAPGNVPVVLQLGDSANDSVVDAPTPAPSETAAGGTGAVQS</sequence>
<feature type="region of interest" description="Disordered" evidence="1">
    <location>
        <begin position="210"/>
        <end position="232"/>
    </location>
</feature>
<dbReference type="RefSeq" id="WP_253760092.1">
    <property type="nucleotide sequence ID" value="NZ_JAMZDZ010000001.1"/>
</dbReference>
<organism evidence="3 4">
    <name type="scientific">Hamadaea flava</name>
    <dbReference type="NCBI Taxonomy" id="1742688"/>
    <lineage>
        <taxon>Bacteria</taxon>
        <taxon>Bacillati</taxon>
        <taxon>Actinomycetota</taxon>
        <taxon>Actinomycetes</taxon>
        <taxon>Micromonosporales</taxon>
        <taxon>Micromonosporaceae</taxon>
        <taxon>Hamadaea</taxon>
    </lineage>
</organism>
<accession>A0ABV8LGX2</accession>
<feature type="signal peptide" evidence="2">
    <location>
        <begin position="1"/>
        <end position="22"/>
    </location>
</feature>
<keyword evidence="4" id="KW-1185">Reference proteome</keyword>
<name>A0ABV8LGX2_9ACTN</name>
<evidence type="ECO:0000313" key="4">
    <source>
        <dbReference type="Proteomes" id="UP001595816"/>
    </source>
</evidence>
<dbReference type="PROSITE" id="PS51318">
    <property type="entry name" value="TAT"/>
    <property type="match status" value="1"/>
</dbReference>
<gene>
    <name evidence="3" type="ORF">ACFOZ4_04470</name>
</gene>
<dbReference type="EMBL" id="JBHSAY010000003">
    <property type="protein sequence ID" value="MFC4129853.1"/>
    <property type="molecule type" value="Genomic_DNA"/>
</dbReference>
<proteinExistence type="predicted"/>
<evidence type="ECO:0000256" key="1">
    <source>
        <dbReference type="SAM" id="MobiDB-lite"/>
    </source>
</evidence>
<evidence type="ECO:0008006" key="5">
    <source>
        <dbReference type="Google" id="ProtNLM"/>
    </source>
</evidence>
<protein>
    <recommendedName>
        <fullName evidence="5">Lipoprotein</fullName>
    </recommendedName>
</protein>
<dbReference type="InterPro" id="IPR006311">
    <property type="entry name" value="TAT_signal"/>
</dbReference>
<dbReference type="Proteomes" id="UP001595816">
    <property type="component" value="Unassembled WGS sequence"/>
</dbReference>
<dbReference type="PROSITE" id="PS51257">
    <property type="entry name" value="PROKAR_LIPOPROTEIN"/>
    <property type="match status" value="1"/>
</dbReference>
<feature type="chain" id="PRO_5045141362" description="Lipoprotein" evidence="2">
    <location>
        <begin position="23"/>
        <end position="232"/>
    </location>
</feature>
<reference evidence="4" key="1">
    <citation type="journal article" date="2019" name="Int. J. Syst. Evol. Microbiol.">
        <title>The Global Catalogue of Microorganisms (GCM) 10K type strain sequencing project: providing services to taxonomists for standard genome sequencing and annotation.</title>
        <authorList>
            <consortium name="The Broad Institute Genomics Platform"/>
            <consortium name="The Broad Institute Genome Sequencing Center for Infectious Disease"/>
            <person name="Wu L."/>
            <person name="Ma J."/>
        </authorList>
    </citation>
    <scope>NUCLEOTIDE SEQUENCE [LARGE SCALE GENOMIC DNA]</scope>
    <source>
        <strain evidence="4">CGMCC 4.7289</strain>
    </source>
</reference>
<keyword evidence="2" id="KW-0732">Signal</keyword>
<evidence type="ECO:0000313" key="3">
    <source>
        <dbReference type="EMBL" id="MFC4129853.1"/>
    </source>
</evidence>
<evidence type="ECO:0000256" key="2">
    <source>
        <dbReference type="SAM" id="SignalP"/>
    </source>
</evidence>